<reference evidence="1 2" key="2">
    <citation type="journal article" date="2018" name="Annu Rev Anim Biosci">
        <title>Bat Biology, Genomes, and the Bat1K Project: To Generate Chromosome-Level Genomes for All Living Bat Species.</title>
        <authorList>
            <person name="Teeling E.C."/>
            <person name="Vernes S.C."/>
            <person name="Davalos L.M."/>
            <person name="Ray D.A."/>
            <person name="Gilbert M.T.P."/>
            <person name="Myers E."/>
        </authorList>
    </citation>
    <scope>NUCLEOTIDE SEQUENCE</scope>
</reference>
<organism evidence="1 2">
    <name type="scientific">Rhinolophus ferrumequinum</name>
    <name type="common">Greater horseshoe bat</name>
    <dbReference type="NCBI Taxonomy" id="59479"/>
    <lineage>
        <taxon>Eukaryota</taxon>
        <taxon>Metazoa</taxon>
        <taxon>Chordata</taxon>
        <taxon>Craniata</taxon>
        <taxon>Vertebrata</taxon>
        <taxon>Euteleostomi</taxon>
        <taxon>Mammalia</taxon>
        <taxon>Eutheria</taxon>
        <taxon>Laurasiatheria</taxon>
        <taxon>Chiroptera</taxon>
        <taxon>Yinpterochiroptera</taxon>
        <taxon>Rhinolophoidea</taxon>
        <taxon>Rhinolophidae</taxon>
        <taxon>Rhinolophinae</taxon>
        <taxon>Rhinolophus</taxon>
    </lineage>
</organism>
<reference evidence="1 2" key="1">
    <citation type="journal article" date="2015" name="Annu Rev Anim Biosci">
        <title>The Genome 10K Project: a way forward.</title>
        <authorList>
            <person name="Koepfli K.P."/>
            <person name="Paten B."/>
            <person name="O'Brien S.J."/>
            <person name="Koepfli K.P."/>
            <person name="Paten B."/>
            <person name="Antunes A."/>
            <person name="Belov K."/>
            <person name="Bustamante C."/>
            <person name="Castoe T.A."/>
            <person name="Clawson H."/>
            <person name="Crawford A.J."/>
            <person name="Diekhans M."/>
            <person name="Distel D."/>
            <person name="Durbin R."/>
            <person name="Earl D."/>
            <person name="Fujita M.K."/>
            <person name="Gamble T."/>
            <person name="Georges A."/>
            <person name="Gemmell N."/>
            <person name="Gilbert M.T."/>
            <person name="Graves J.M."/>
            <person name="Green R.E."/>
            <person name="Hickey G."/>
            <person name="Jarvis E.D."/>
            <person name="Johnson W."/>
            <person name="Komissarov A."/>
            <person name="Korf I."/>
            <person name="Kuhn R."/>
            <person name="Larkin D.M."/>
            <person name="Lewin H."/>
            <person name="Lopez J.V."/>
            <person name="Ma J."/>
            <person name="Marques-Bonet T."/>
            <person name="Miller W."/>
            <person name="Murphy R."/>
            <person name="Pevzner P."/>
            <person name="Shapiro B."/>
            <person name="Steiner C."/>
            <person name="Tamazian G."/>
            <person name="Venkatesh B."/>
            <person name="Wang J."/>
            <person name="Wayne R."/>
            <person name="Wiley E."/>
            <person name="Yang H."/>
            <person name="Zhang G."/>
            <person name="Haussler D."/>
            <person name="Ryder O."/>
            <person name="O'Brien S.J."/>
        </authorList>
    </citation>
    <scope>NUCLEOTIDE SEQUENCE</scope>
</reference>
<evidence type="ECO:0000313" key="1">
    <source>
        <dbReference type="Ensembl" id="ENSRFEP00010008762.1"/>
    </source>
</evidence>
<keyword evidence="2" id="KW-1185">Reference proteome</keyword>
<name>A0A671EDZ6_RHIFE</name>
<dbReference type="GeneTree" id="ENSGT00950000185152"/>
<evidence type="ECO:0000313" key="2">
    <source>
        <dbReference type="Proteomes" id="UP000472240"/>
    </source>
</evidence>
<sequence length="73" mass="8593">MRNRRPNLCWRGKLPAASWTPTNQERVRFRCRDPINVGGLLPSKIRIRLKDNVQYVSIRKALKTCFDLTLRTP</sequence>
<accession>A0A671EDZ6</accession>
<reference evidence="1" key="5">
    <citation type="submission" date="2025-09" db="UniProtKB">
        <authorList>
            <consortium name="Ensembl"/>
        </authorList>
    </citation>
    <scope>IDENTIFICATION</scope>
</reference>
<proteinExistence type="predicted"/>
<reference evidence="2" key="3">
    <citation type="submission" date="2018-12" db="EMBL/GenBank/DDBJ databases">
        <title>G10K-VGP greater horseshoe bat female genome, primary haplotype.</title>
        <authorList>
            <person name="Teeling E."/>
            <person name="Myers G."/>
            <person name="Vernes S."/>
            <person name="Pippel M."/>
            <person name="Winkler S."/>
            <person name="Fedrigo O."/>
            <person name="Rhie A."/>
            <person name="Koren S."/>
            <person name="Phillippy A."/>
            <person name="Lewin H."/>
            <person name="Damas J."/>
            <person name="Howe K."/>
            <person name="Mountcastle J."/>
            <person name="Jarvis E.D."/>
        </authorList>
    </citation>
    <scope>NUCLEOTIDE SEQUENCE [LARGE SCALE GENOMIC DNA]</scope>
</reference>
<dbReference type="Ensembl" id="ENSRFET00010009615.1">
    <property type="protein sequence ID" value="ENSRFEP00010008762.1"/>
    <property type="gene ID" value="ENSRFEG00010005975.1"/>
</dbReference>
<dbReference type="Proteomes" id="UP000472240">
    <property type="component" value="Chromosome 14"/>
</dbReference>
<protein>
    <submittedName>
        <fullName evidence="1">Uncharacterized protein</fullName>
    </submittedName>
</protein>
<reference evidence="1" key="4">
    <citation type="submission" date="2025-08" db="UniProtKB">
        <authorList>
            <consortium name="Ensembl"/>
        </authorList>
    </citation>
    <scope>IDENTIFICATION</scope>
</reference>
<dbReference type="InParanoid" id="A0A671EDZ6"/>
<dbReference type="AlphaFoldDB" id="A0A671EDZ6"/>